<dbReference type="EC" id="3.2.1.67" evidence="7"/>
<comment type="catalytic activity">
    <reaction evidence="8">
        <text>[(1-&gt;4)-alpha-D-galacturonosyl](n) + H2O = alpha-D-galacturonate + [(1-&gt;4)-alpha-D-galacturonosyl](n-1)</text>
        <dbReference type="Rhea" id="RHEA:14117"/>
        <dbReference type="Rhea" id="RHEA-COMP:14570"/>
        <dbReference type="Rhea" id="RHEA-COMP:14572"/>
        <dbReference type="ChEBI" id="CHEBI:15377"/>
        <dbReference type="ChEBI" id="CHEBI:58658"/>
        <dbReference type="ChEBI" id="CHEBI:140523"/>
        <dbReference type="EC" id="3.2.1.67"/>
    </reaction>
</comment>
<dbReference type="Gene3D" id="2.160.20.10">
    <property type="entry name" value="Single-stranded right-handed beta-helix, Pectin lyase-like"/>
    <property type="match status" value="1"/>
</dbReference>
<organism evidence="9 10">
    <name type="scientific">Zopfia rhizophila CBS 207.26</name>
    <dbReference type="NCBI Taxonomy" id="1314779"/>
    <lineage>
        <taxon>Eukaryota</taxon>
        <taxon>Fungi</taxon>
        <taxon>Dikarya</taxon>
        <taxon>Ascomycota</taxon>
        <taxon>Pezizomycotina</taxon>
        <taxon>Dothideomycetes</taxon>
        <taxon>Dothideomycetes incertae sedis</taxon>
        <taxon>Zopfiaceae</taxon>
        <taxon>Zopfia</taxon>
    </lineage>
</organism>
<dbReference type="OrthoDB" id="339764at2759"/>
<evidence type="ECO:0000256" key="6">
    <source>
        <dbReference type="ARBA" id="ARBA00037312"/>
    </source>
</evidence>
<evidence type="ECO:0000313" key="10">
    <source>
        <dbReference type="Proteomes" id="UP000800200"/>
    </source>
</evidence>
<comment type="function">
    <text evidence="6">Specific in hydrolyzing the terminal glycosidic bond of polygalacturonic acid and oligogalacturonates.</text>
</comment>
<sequence>MRNGGTVIFPHDQLYWIEQRLNPIVNDIIIEWRGPGTRQNSYPIPIQNHRAGFILSSASMHINRHSTGGIHGSGNTWYTAEAGKTQEGRPMPFVFWNVSLPWAINIMNVTNMAFENMVVSVTTCHGRNGIAIGSLGRYQKDSSVQNVFVDEVNIIRYYEHMQYCVYIRIWIRTPIPQSSYVSSGLPRGGGWGNISYITFSNSAFKARTVLLRSFKTAETMEAFRERGSASCRKANPLYDIQFENVRLRNQESGTENVNGTCKYIKGGIHGLKSSRC</sequence>
<keyword evidence="5" id="KW-0624">Polysaccharide degradation</keyword>
<keyword evidence="3" id="KW-1015">Disulfide bond</keyword>
<evidence type="ECO:0000256" key="7">
    <source>
        <dbReference type="ARBA" id="ARBA00038933"/>
    </source>
</evidence>
<evidence type="ECO:0000313" key="9">
    <source>
        <dbReference type="EMBL" id="KAF2180071.1"/>
    </source>
</evidence>
<dbReference type="InterPro" id="IPR012334">
    <property type="entry name" value="Pectin_lyas_fold"/>
</dbReference>
<evidence type="ECO:0000256" key="2">
    <source>
        <dbReference type="ARBA" id="ARBA00022525"/>
    </source>
</evidence>
<keyword evidence="2" id="KW-0964">Secreted</keyword>
<keyword evidence="4" id="KW-0119">Carbohydrate metabolism</keyword>
<evidence type="ECO:0000256" key="4">
    <source>
        <dbReference type="ARBA" id="ARBA00023277"/>
    </source>
</evidence>
<dbReference type="PANTHER" id="PTHR31736">
    <property type="match status" value="1"/>
</dbReference>
<dbReference type="EMBL" id="ML994660">
    <property type="protein sequence ID" value="KAF2180071.1"/>
    <property type="molecule type" value="Genomic_DNA"/>
</dbReference>
<evidence type="ECO:0000256" key="3">
    <source>
        <dbReference type="ARBA" id="ARBA00023157"/>
    </source>
</evidence>
<comment type="subcellular location">
    <subcellularLocation>
        <location evidence="1">Secreted</location>
    </subcellularLocation>
</comment>
<dbReference type="PANTHER" id="PTHR31736:SF12">
    <property type="entry name" value="EXO-POLYGALACTURONASE, PUTATIVE-RELATED"/>
    <property type="match status" value="1"/>
</dbReference>
<evidence type="ECO:0000256" key="8">
    <source>
        <dbReference type="ARBA" id="ARBA00048766"/>
    </source>
</evidence>
<gene>
    <name evidence="9" type="ORF">K469DRAFT_741360</name>
</gene>
<keyword evidence="9" id="KW-0378">Hydrolase</keyword>
<dbReference type="GO" id="GO:0047911">
    <property type="term" value="F:galacturan 1,4-alpha-galacturonidase activity"/>
    <property type="evidence" value="ECO:0007669"/>
    <property type="project" value="UniProtKB-EC"/>
</dbReference>
<name>A0A6A6DKS7_9PEZI</name>
<dbReference type="InterPro" id="IPR011050">
    <property type="entry name" value="Pectin_lyase_fold/virulence"/>
</dbReference>
<evidence type="ECO:0000256" key="1">
    <source>
        <dbReference type="ARBA" id="ARBA00004613"/>
    </source>
</evidence>
<dbReference type="AlphaFoldDB" id="A0A6A6DKS7"/>
<proteinExistence type="predicted"/>
<keyword evidence="10" id="KW-1185">Reference proteome</keyword>
<evidence type="ECO:0000256" key="5">
    <source>
        <dbReference type="ARBA" id="ARBA00023326"/>
    </source>
</evidence>
<accession>A0A6A6DKS7</accession>
<dbReference type="Proteomes" id="UP000800200">
    <property type="component" value="Unassembled WGS sequence"/>
</dbReference>
<protein>
    <recommendedName>
        <fullName evidence="7">galacturonan 1,4-alpha-galacturonidase</fullName>
        <ecNumber evidence="7">3.2.1.67</ecNumber>
    </recommendedName>
</protein>
<dbReference type="GO" id="GO:0000272">
    <property type="term" value="P:polysaccharide catabolic process"/>
    <property type="evidence" value="ECO:0007669"/>
    <property type="project" value="UniProtKB-KW"/>
</dbReference>
<reference evidence="9" key="1">
    <citation type="journal article" date="2020" name="Stud. Mycol.">
        <title>101 Dothideomycetes genomes: a test case for predicting lifestyles and emergence of pathogens.</title>
        <authorList>
            <person name="Haridas S."/>
            <person name="Albert R."/>
            <person name="Binder M."/>
            <person name="Bloem J."/>
            <person name="Labutti K."/>
            <person name="Salamov A."/>
            <person name="Andreopoulos B."/>
            <person name="Baker S."/>
            <person name="Barry K."/>
            <person name="Bills G."/>
            <person name="Bluhm B."/>
            <person name="Cannon C."/>
            <person name="Castanera R."/>
            <person name="Culley D."/>
            <person name="Daum C."/>
            <person name="Ezra D."/>
            <person name="Gonzalez J."/>
            <person name="Henrissat B."/>
            <person name="Kuo A."/>
            <person name="Liang C."/>
            <person name="Lipzen A."/>
            <person name="Lutzoni F."/>
            <person name="Magnuson J."/>
            <person name="Mondo S."/>
            <person name="Nolan M."/>
            <person name="Ohm R."/>
            <person name="Pangilinan J."/>
            <person name="Park H.-J."/>
            <person name="Ramirez L."/>
            <person name="Alfaro M."/>
            <person name="Sun H."/>
            <person name="Tritt A."/>
            <person name="Yoshinaga Y."/>
            <person name="Zwiers L.-H."/>
            <person name="Turgeon B."/>
            <person name="Goodwin S."/>
            <person name="Spatafora J."/>
            <person name="Crous P."/>
            <person name="Grigoriev I."/>
        </authorList>
    </citation>
    <scope>NUCLEOTIDE SEQUENCE</scope>
    <source>
        <strain evidence="9">CBS 207.26</strain>
    </source>
</reference>
<dbReference type="GO" id="GO:0005576">
    <property type="term" value="C:extracellular region"/>
    <property type="evidence" value="ECO:0007669"/>
    <property type="project" value="UniProtKB-SubCell"/>
</dbReference>
<dbReference type="SUPFAM" id="SSF51126">
    <property type="entry name" value="Pectin lyase-like"/>
    <property type="match status" value="1"/>
</dbReference>